<keyword evidence="2" id="KW-0378">Hydrolase</keyword>
<evidence type="ECO:0000256" key="1">
    <source>
        <dbReference type="ARBA" id="ARBA00022723"/>
    </source>
</evidence>
<evidence type="ECO:0000313" key="7">
    <source>
        <dbReference type="Proteomes" id="UP000322553"/>
    </source>
</evidence>
<gene>
    <name evidence="6" type="ORF">FY550_03280</name>
</gene>
<sequence>MTSPLPRSANAWRLAHLSDPHLTVPDWRHWREMLNKRAPGYLAWRRRRRHVHRREILDALVQDIGCQQPDHIALTGDLTQLGLASECHQARHWLEQLGDGETVSVIPGNHDTYAPERGASPLSLWGPWMQDDPEPDTSSPSRSCLTQSRDNRAAFPWVRRRGGISLIGTSTALPTPWTMATGGLGDAQLERLAECLSRAGQRGDYRIVMIHHVPCPGMIRWRKRLTDMAAFRQVIRRCGVELVLHGHAHRPLLGWLDTPTGRAPALGAPSASLSHPEPAGYALLDIMPITKGWSTTVTYRTLSGHSGHWHFTTRDSARLPDVNASTITAA</sequence>
<evidence type="ECO:0000256" key="5">
    <source>
        <dbReference type="SAM" id="MobiDB-lite"/>
    </source>
</evidence>
<dbReference type="InterPro" id="IPR050884">
    <property type="entry name" value="CNP_phosphodiesterase-III"/>
</dbReference>
<comment type="similarity">
    <text evidence="4">Belongs to the cyclic nucleotide phosphodiesterase class-III family.</text>
</comment>
<protein>
    <submittedName>
        <fullName evidence="6">Metallophosphoesterase</fullName>
    </submittedName>
</protein>
<dbReference type="PANTHER" id="PTHR42988:SF2">
    <property type="entry name" value="CYCLIC NUCLEOTIDE PHOSPHODIESTERASE CBUA0032-RELATED"/>
    <property type="match status" value="1"/>
</dbReference>
<dbReference type="GO" id="GO:0016787">
    <property type="term" value="F:hydrolase activity"/>
    <property type="evidence" value="ECO:0007669"/>
    <property type="project" value="UniProtKB-KW"/>
</dbReference>
<dbReference type="OrthoDB" id="9811542at2"/>
<feature type="compositionally biased region" description="Polar residues" evidence="5">
    <location>
        <begin position="136"/>
        <end position="147"/>
    </location>
</feature>
<organism evidence="6 7">
    <name type="scientific">Kushneria phosphatilytica</name>
    <dbReference type="NCBI Taxonomy" id="657387"/>
    <lineage>
        <taxon>Bacteria</taxon>
        <taxon>Pseudomonadati</taxon>
        <taxon>Pseudomonadota</taxon>
        <taxon>Gammaproteobacteria</taxon>
        <taxon>Oceanospirillales</taxon>
        <taxon>Halomonadaceae</taxon>
        <taxon>Kushneria</taxon>
    </lineage>
</organism>
<evidence type="ECO:0000313" key="6">
    <source>
        <dbReference type="EMBL" id="QEL10255.1"/>
    </source>
</evidence>
<dbReference type="SUPFAM" id="SSF56300">
    <property type="entry name" value="Metallo-dependent phosphatases"/>
    <property type="match status" value="1"/>
</dbReference>
<dbReference type="Pfam" id="PF00149">
    <property type="entry name" value="Metallophos"/>
    <property type="match status" value="1"/>
</dbReference>
<dbReference type="KEGG" id="kuy:FY550_03280"/>
<dbReference type="GO" id="GO:0046872">
    <property type="term" value="F:metal ion binding"/>
    <property type="evidence" value="ECO:0007669"/>
    <property type="project" value="UniProtKB-KW"/>
</dbReference>
<dbReference type="AlphaFoldDB" id="A0A1S1NLY7"/>
<dbReference type="Gene3D" id="3.60.21.10">
    <property type="match status" value="1"/>
</dbReference>
<evidence type="ECO:0000256" key="3">
    <source>
        <dbReference type="ARBA" id="ARBA00023004"/>
    </source>
</evidence>
<dbReference type="InterPro" id="IPR029052">
    <property type="entry name" value="Metallo-depent_PP-like"/>
</dbReference>
<feature type="region of interest" description="Disordered" evidence="5">
    <location>
        <begin position="127"/>
        <end position="147"/>
    </location>
</feature>
<keyword evidence="1" id="KW-0479">Metal-binding</keyword>
<keyword evidence="7" id="KW-1185">Reference proteome</keyword>
<dbReference type="CDD" id="cd00838">
    <property type="entry name" value="MPP_superfamily"/>
    <property type="match status" value="1"/>
</dbReference>
<dbReference type="PANTHER" id="PTHR42988">
    <property type="entry name" value="PHOSPHOHYDROLASE"/>
    <property type="match status" value="1"/>
</dbReference>
<name>A0A1S1NLY7_9GAMM</name>
<evidence type="ECO:0000256" key="4">
    <source>
        <dbReference type="ARBA" id="ARBA00025742"/>
    </source>
</evidence>
<reference evidence="6 7" key="1">
    <citation type="submission" date="2019-08" db="EMBL/GenBank/DDBJ databases">
        <title>Complete genome sequence of Kushneria sp. YCWA18, a halophilic phosphate-solubilizing bacterium isolated from Daqiao saltern in China.</title>
        <authorList>
            <person name="Du G.-X."/>
            <person name="Qu L.-Y."/>
        </authorList>
    </citation>
    <scope>NUCLEOTIDE SEQUENCE [LARGE SCALE GENOMIC DNA]</scope>
    <source>
        <strain evidence="6 7">YCWA18</strain>
    </source>
</reference>
<accession>A0A1S1NLY7</accession>
<proteinExistence type="inferred from homology"/>
<dbReference type="Proteomes" id="UP000322553">
    <property type="component" value="Chromosome"/>
</dbReference>
<dbReference type="InterPro" id="IPR004843">
    <property type="entry name" value="Calcineurin-like_PHP"/>
</dbReference>
<dbReference type="EMBL" id="CP043420">
    <property type="protein sequence ID" value="QEL10255.1"/>
    <property type="molecule type" value="Genomic_DNA"/>
</dbReference>
<dbReference type="STRING" id="657387.BH688_16350"/>
<keyword evidence="3" id="KW-0408">Iron</keyword>
<evidence type="ECO:0000256" key="2">
    <source>
        <dbReference type="ARBA" id="ARBA00022801"/>
    </source>
</evidence>
<dbReference type="RefSeq" id="WP_070981683.1">
    <property type="nucleotide sequence ID" value="NZ_CP043420.1"/>
</dbReference>